<proteinExistence type="predicted"/>
<keyword evidence="2" id="KW-1185">Reference proteome</keyword>
<dbReference type="EMBL" id="CP045119">
    <property type="protein sequence ID" value="QIN81810.1"/>
    <property type="molecule type" value="Genomic_DNA"/>
</dbReference>
<evidence type="ECO:0000313" key="1">
    <source>
        <dbReference type="EMBL" id="QIN81810.1"/>
    </source>
</evidence>
<reference evidence="1 2" key="1">
    <citation type="submission" date="2019-10" db="EMBL/GenBank/DDBJ databases">
        <title>Rubrobacter sp nov SCSIO 52090 isolated from a deep-sea sediment in the South China Sea.</title>
        <authorList>
            <person name="Chen R.W."/>
        </authorList>
    </citation>
    <scope>NUCLEOTIDE SEQUENCE [LARGE SCALE GENOMIC DNA]</scope>
    <source>
        <strain evidence="1 2">SCSIO 52909</strain>
    </source>
</reference>
<dbReference type="AlphaFoldDB" id="A0A6G8Q5S6"/>
<sequence>MERQEGTGGYRRDEALMAVARLSISDADFLRGMKRDPASTLWQYGFALSPQEMREAEDFLGNRRDAGDDDIREDLEREIRASAERRIWNN</sequence>
<evidence type="ECO:0000313" key="2">
    <source>
        <dbReference type="Proteomes" id="UP000501452"/>
    </source>
</evidence>
<dbReference type="RefSeq" id="WP_166173556.1">
    <property type="nucleotide sequence ID" value="NZ_CP045119.1"/>
</dbReference>
<accession>A0A6G8Q5S6</accession>
<dbReference type="KEGG" id="rub:GBA63_03515"/>
<organism evidence="1 2">
    <name type="scientific">Rubrobacter tropicus</name>
    <dbReference type="NCBI Taxonomy" id="2653851"/>
    <lineage>
        <taxon>Bacteria</taxon>
        <taxon>Bacillati</taxon>
        <taxon>Actinomycetota</taxon>
        <taxon>Rubrobacteria</taxon>
        <taxon>Rubrobacterales</taxon>
        <taxon>Rubrobacteraceae</taxon>
        <taxon>Rubrobacter</taxon>
    </lineage>
</organism>
<protein>
    <submittedName>
        <fullName evidence="1">Uncharacterized protein</fullName>
    </submittedName>
</protein>
<gene>
    <name evidence="1" type="ORF">GBA63_03515</name>
</gene>
<dbReference type="Proteomes" id="UP000501452">
    <property type="component" value="Chromosome"/>
</dbReference>
<name>A0A6G8Q5S6_9ACTN</name>